<dbReference type="PANTHER" id="PTHR43739:SF5">
    <property type="entry name" value="EXO-ALPHA-SIALIDASE"/>
    <property type="match status" value="1"/>
</dbReference>
<evidence type="ECO:0000313" key="3">
    <source>
        <dbReference type="EMBL" id="ROH91794.1"/>
    </source>
</evidence>
<evidence type="ECO:0000313" key="4">
    <source>
        <dbReference type="Proteomes" id="UP000282106"/>
    </source>
</evidence>
<dbReference type="AlphaFoldDB" id="A0A3N0VGH6"/>
<evidence type="ECO:0008006" key="5">
    <source>
        <dbReference type="Google" id="ProtNLM"/>
    </source>
</evidence>
<dbReference type="InterPro" id="IPR052025">
    <property type="entry name" value="Xyloglucanase_GH74"/>
</dbReference>
<keyword evidence="2" id="KW-0732">Signal</keyword>
<feature type="region of interest" description="Disordered" evidence="1">
    <location>
        <begin position="24"/>
        <end position="46"/>
    </location>
</feature>
<dbReference type="InParanoid" id="A0A3N0VGH6"/>
<reference evidence="3 4" key="1">
    <citation type="submission" date="2018-10" db="EMBL/GenBank/DDBJ databases">
        <authorList>
            <person name="Chen W.-M."/>
        </authorList>
    </citation>
    <scope>NUCLEOTIDE SEQUENCE [LARGE SCALE GENOMIC DNA]</scope>
    <source>
        <strain evidence="3 4">THS-13</strain>
    </source>
</reference>
<dbReference type="EMBL" id="RJVO01000002">
    <property type="protein sequence ID" value="ROH91794.1"/>
    <property type="molecule type" value="Genomic_DNA"/>
</dbReference>
<gene>
    <name evidence="3" type="ORF">ED208_05265</name>
</gene>
<dbReference type="Proteomes" id="UP000282106">
    <property type="component" value="Unassembled WGS sequence"/>
</dbReference>
<organism evidence="3 4">
    <name type="scientific">Stagnimonas aquatica</name>
    <dbReference type="NCBI Taxonomy" id="2689987"/>
    <lineage>
        <taxon>Bacteria</taxon>
        <taxon>Pseudomonadati</taxon>
        <taxon>Pseudomonadota</taxon>
        <taxon>Gammaproteobacteria</taxon>
        <taxon>Nevskiales</taxon>
        <taxon>Nevskiaceae</taxon>
        <taxon>Stagnimonas</taxon>
    </lineage>
</organism>
<proteinExistence type="predicted"/>
<protein>
    <recommendedName>
        <fullName evidence="5">Exo-alpha-sialidase</fullName>
    </recommendedName>
</protein>
<comment type="caution">
    <text evidence="3">The sequence shown here is derived from an EMBL/GenBank/DDBJ whole genome shotgun (WGS) entry which is preliminary data.</text>
</comment>
<feature type="signal peptide" evidence="2">
    <location>
        <begin position="1"/>
        <end position="17"/>
    </location>
</feature>
<sequence>MALPKAPLLAASLAVLATLAVSGTDPRPGQCPQGTQPIHSARAQQGGRYCSKLVPRELEAKAPSAHPLLRGAAPDPAVFRGALHDKASLEPLKSLVPKANGDWQPYARGGLISGRSIYSARVDNFAYDEDGKRLFAAVGTGGLWMSEAIDGDIRTLGDHWVSVGEKLPSQINGGVIWTPAGGGTLLAAGGESVMGNNGYMGLGAYWSKDLGQSWTRATGFPDGVQVYNARRDPGNPQVLYIASSIGLYRSEDAGRSFVNVRLPTTPDCAGNESISSPCQFANVVTDVVIKAPGGSTGEVCDPSGCPVVAAVGWRAGQATFPDGTVMAPANGLYRSDTGARDSFVAIDDEPLNALLPQGFAPRARTGRIEMGAATGPEQDHNYLYAIVQDSVNFNEGYALLDPILDDLLTLPLTTAVHGIFVSADFGQSWFRMANDDELIATVGSLSFLPGVQTWYNEWIAVDPTRQLAGIPTRMSFGMEEVFQNTLTRVPLNGVLQAGLLDFTVIGRYFELGLPGESTTTHPDQHVGLYLPDGEGGVCLFAGGDGGVFKQCVAANEEMDNTKWGAGANEGFYALLPYGLAVAKDGTVWQGHQDNGSGHIEPDTREQFQDFGADGFFAEVDPDNSDVSYTESQNGGLRRTTDRGASSSNIAPSYTRVNFANWFVMDPLDAQHMLTGAQEIYATLKAETVTSSSWLEVFNLGSNPDTGAIRTTTTMHVHGPHAYVGYCGDCGVTVNDTGFANGIATNVGGTEPPEKGTSKGWHFAAARGLDSRFIAGIEMDESDPKTIYVTLAGYASNIRPAGSYQDPNAEKIGSGVVFKSTDAGESFTDISGNLPRAQTNTVVLHRDASGRGQLIVGTDIGPFISSDTEGSNWAPLGNQLPNVPVVMLRMKPKASADEPDTLFAATHGRGIWSYELPKLIVDPPPAGGGGSDGGDGQGRYGGSLGGLSLLGLLGLLALRRGRRRH</sequence>
<dbReference type="SUPFAM" id="SSF110296">
    <property type="entry name" value="Oligoxyloglucan reducing end-specific cellobiohydrolase"/>
    <property type="match status" value="1"/>
</dbReference>
<dbReference type="GO" id="GO:0010411">
    <property type="term" value="P:xyloglucan metabolic process"/>
    <property type="evidence" value="ECO:0007669"/>
    <property type="project" value="TreeGrafter"/>
</dbReference>
<dbReference type="Gene3D" id="2.130.10.10">
    <property type="entry name" value="YVTN repeat-like/Quinoprotein amine dehydrogenase"/>
    <property type="match status" value="2"/>
</dbReference>
<name>A0A3N0VGH6_9GAMM</name>
<dbReference type="PANTHER" id="PTHR43739">
    <property type="entry name" value="XYLOGLUCANASE (EUROFUNG)"/>
    <property type="match status" value="1"/>
</dbReference>
<dbReference type="RefSeq" id="WP_123210838.1">
    <property type="nucleotide sequence ID" value="NZ_RJVO01000002.1"/>
</dbReference>
<dbReference type="InterPro" id="IPR015943">
    <property type="entry name" value="WD40/YVTN_repeat-like_dom_sf"/>
</dbReference>
<evidence type="ECO:0000256" key="1">
    <source>
        <dbReference type="SAM" id="MobiDB-lite"/>
    </source>
</evidence>
<feature type="chain" id="PRO_5018064100" description="Exo-alpha-sialidase" evidence="2">
    <location>
        <begin position="18"/>
        <end position="964"/>
    </location>
</feature>
<feature type="region of interest" description="Disordered" evidence="1">
    <location>
        <begin position="619"/>
        <end position="647"/>
    </location>
</feature>
<accession>A0A3N0VGH6</accession>
<evidence type="ECO:0000256" key="2">
    <source>
        <dbReference type="SAM" id="SignalP"/>
    </source>
</evidence>
<keyword evidence="4" id="KW-1185">Reference proteome</keyword>
<feature type="compositionally biased region" description="Polar residues" evidence="1">
    <location>
        <begin position="624"/>
        <end position="634"/>
    </location>
</feature>